<name>A0AAN7A8R2_9PEZI</name>
<evidence type="ECO:0000313" key="2">
    <source>
        <dbReference type="EMBL" id="KAK4178268.1"/>
    </source>
</evidence>
<feature type="transmembrane region" description="Helical" evidence="1">
    <location>
        <begin position="160"/>
        <end position="183"/>
    </location>
</feature>
<protein>
    <submittedName>
        <fullName evidence="2">Uncharacterized protein</fullName>
    </submittedName>
</protein>
<reference evidence="2" key="2">
    <citation type="submission" date="2023-05" db="EMBL/GenBank/DDBJ databases">
        <authorList>
            <consortium name="Lawrence Berkeley National Laboratory"/>
            <person name="Steindorff A."/>
            <person name="Hensen N."/>
            <person name="Bonometti L."/>
            <person name="Westerberg I."/>
            <person name="Brannstrom I.O."/>
            <person name="Guillou S."/>
            <person name="Cros-Aarteil S."/>
            <person name="Calhoun S."/>
            <person name="Haridas S."/>
            <person name="Kuo A."/>
            <person name="Mondo S."/>
            <person name="Pangilinan J."/>
            <person name="Riley R."/>
            <person name="Labutti K."/>
            <person name="Andreopoulos B."/>
            <person name="Lipzen A."/>
            <person name="Chen C."/>
            <person name="Yanf M."/>
            <person name="Daum C."/>
            <person name="Ng V."/>
            <person name="Clum A."/>
            <person name="Ohm R."/>
            <person name="Martin F."/>
            <person name="Silar P."/>
            <person name="Natvig D."/>
            <person name="Lalanne C."/>
            <person name="Gautier V."/>
            <person name="Ament-Velasquez S.L."/>
            <person name="Kruys A."/>
            <person name="Hutchinson M.I."/>
            <person name="Powell A.J."/>
            <person name="Barry K."/>
            <person name="Miller A.N."/>
            <person name="Grigoriev I.V."/>
            <person name="Debuchy R."/>
            <person name="Gladieux P."/>
            <person name="Thoren M.H."/>
            <person name="Johannesson H."/>
        </authorList>
    </citation>
    <scope>NUCLEOTIDE SEQUENCE</scope>
    <source>
        <strain evidence="2">CBS 892.96</strain>
    </source>
</reference>
<reference evidence="2" key="1">
    <citation type="journal article" date="2023" name="Mol. Phylogenet. Evol.">
        <title>Genome-scale phylogeny and comparative genomics of the fungal order Sordariales.</title>
        <authorList>
            <person name="Hensen N."/>
            <person name="Bonometti L."/>
            <person name="Westerberg I."/>
            <person name="Brannstrom I.O."/>
            <person name="Guillou S."/>
            <person name="Cros-Aarteil S."/>
            <person name="Calhoun S."/>
            <person name="Haridas S."/>
            <person name="Kuo A."/>
            <person name="Mondo S."/>
            <person name="Pangilinan J."/>
            <person name="Riley R."/>
            <person name="LaButti K."/>
            <person name="Andreopoulos B."/>
            <person name="Lipzen A."/>
            <person name="Chen C."/>
            <person name="Yan M."/>
            <person name="Daum C."/>
            <person name="Ng V."/>
            <person name="Clum A."/>
            <person name="Steindorff A."/>
            <person name="Ohm R.A."/>
            <person name="Martin F."/>
            <person name="Silar P."/>
            <person name="Natvig D.O."/>
            <person name="Lalanne C."/>
            <person name="Gautier V."/>
            <person name="Ament-Velasquez S.L."/>
            <person name="Kruys A."/>
            <person name="Hutchinson M.I."/>
            <person name="Powell A.J."/>
            <person name="Barry K."/>
            <person name="Miller A.N."/>
            <person name="Grigoriev I.V."/>
            <person name="Debuchy R."/>
            <person name="Gladieux P."/>
            <person name="Hiltunen Thoren M."/>
            <person name="Johannesson H."/>
        </authorList>
    </citation>
    <scope>NUCLEOTIDE SEQUENCE</scope>
    <source>
        <strain evidence="2">CBS 892.96</strain>
    </source>
</reference>
<sequence>MPPYAIQSELGHHHHNQQFSPTTTVMNRYNATAVAASTTAIYGLAVAGCLYTSIRLVLDLINKHKTGGKTHRNDDVESDTPSHTKRSLTVVRVVTLAGVICALLGNILSITRFWYLSESYDEFMARHTAVYFFSTAETALVFITALLVTGKFTPSSPMSMIRVIQYIFIVFIGLFALILFIMGCVQNYAPMSYDSLQGVYQNFSHAHLALLGVATFAISASLIKRIIHVRRVRVSTAERCALYAFTSATLPVLAGQVILSIVFRTTNVARIPFMQIENPNGYFAYYYISLIFYVLGDVLIFEFARKAAKKLSTC</sequence>
<evidence type="ECO:0000313" key="3">
    <source>
        <dbReference type="Proteomes" id="UP001302321"/>
    </source>
</evidence>
<keyword evidence="1" id="KW-0812">Transmembrane</keyword>
<evidence type="ECO:0000256" key="1">
    <source>
        <dbReference type="SAM" id="Phobius"/>
    </source>
</evidence>
<feature type="transmembrane region" description="Helical" evidence="1">
    <location>
        <begin position="33"/>
        <end position="58"/>
    </location>
</feature>
<keyword evidence="1" id="KW-0472">Membrane</keyword>
<keyword evidence="1" id="KW-1133">Transmembrane helix</keyword>
<proteinExistence type="predicted"/>
<gene>
    <name evidence="2" type="ORF">QBC36DRAFT_325288</name>
</gene>
<dbReference type="Proteomes" id="UP001302321">
    <property type="component" value="Unassembled WGS sequence"/>
</dbReference>
<dbReference type="AlphaFoldDB" id="A0AAN7A8R2"/>
<feature type="transmembrane region" description="Helical" evidence="1">
    <location>
        <begin position="128"/>
        <end position="148"/>
    </location>
</feature>
<feature type="transmembrane region" description="Helical" evidence="1">
    <location>
        <begin position="203"/>
        <end position="222"/>
    </location>
</feature>
<feature type="transmembrane region" description="Helical" evidence="1">
    <location>
        <begin position="283"/>
        <end position="304"/>
    </location>
</feature>
<feature type="transmembrane region" description="Helical" evidence="1">
    <location>
        <begin position="242"/>
        <end position="263"/>
    </location>
</feature>
<accession>A0AAN7A8R2</accession>
<organism evidence="2 3">
    <name type="scientific">Triangularia setosa</name>
    <dbReference type="NCBI Taxonomy" id="2587417"/>
    <lineage>
        <taxon>Eukaryota</taxon>
        <taxon>Fungi</taxon>
        <taxon>Dikarya</taxon>
        <taxon>Ascomycota</taxon>
        <taxon>Pezizomycotina</taxon>
        <taxon>Sordariomycetes</taxon>
        <taxon>Sordariomycetidae</taxon>
        <taxon>Sordariales</taxon>
        <taxon>Podosporaceae</taxon>
        <taxon>Triangularia</taxon>
    </lineage>
</organism>
<feature type="transmembrane region" description="Helical" evidence="1">
    <location>
        <begin position="93"/>
        <end position="116"/>
    </location>
</feature>
<comment type="caution">
    <text evidence="2">The sequence shown here is derived from an EMBL/GenBank/DDBJ whole genome shotgun (WGS) entry which is preliminary data.</text>
</comment>
<keyword evidence="3" id="KW-1185">Reference proteome</keyword>
<dbReference type="EMBL" id="MU866143">
    <property type="protein sequence ID" value="KAK4178268.1"/>
    <property type="molecule type" value="Genomic_DNA"/>
</dbReference>